<sequence length="430" mass="44812">MSAPLVTGWMCGVCGATVDISVPFSWRCPNSTSADRRHALRLQQGVEPLRSSSEANPFLGFRRFLAWDGFAAAAGLSDAARAALAADLDDRVAAVQGHGFVTTPFARSDALSDALGFAAEGGVWVKDETHNVGGSHKARHLFSILLHLVTAERAGLAPWTSTAERPALAIASCGNAAIAASTLAAAVGWPIHVFVPVSANPHVTKRLGELGAQVVECPRLASDPPGDPCVHRFREAVSAGAVPFSVQGPENAWCLDGGRTIGWEMATQLAGLPLDRVFVQVGGGAFAACVADGLAMGGSMPRLHAVQTVSCAPLDRAWQRSQQFGGAAAAADHWAECMWPWELVGDSAADGILDDETYDWLPVLGAMSRSDGSPVVVAEVDVLRANELGCASTGIEASATGTAGLAGLLRLHDAVQPDERVAVVFSGIRR</sequence>
<dbReference type="EMBL" id="CAEZYF010000002">
    <property type="protein sequence ID" value="CAB4706618.1"/>
    <property type="molecule type" value="Genomic_DNA"/>
</dbReference>
<evidence type="ECO:0000256" key="1">
    <source>
        <dbReference type="ARBA" id="ARBA00001933"/>
    </source>
</evidence>
<dbReference type="GO" id="GO:0004794">
    <property type="term" value="F:threonine deaminase activity"/>
    <property type="evidence" value="ECO:0007669"/>
    <property type="project" value="TreeGrafter"/>
</dbReference>
<dbReference type="GO" id="GO:0006565">
    <property type="term" value="P:L-serine catabolic process"/>
    <property type="evidence" value="ECO:0007669"/>
    <property type="project" value="TreeGrafter"/>
</dbReference>
<dbReference type="GO" id="GO:0003941">
    <property type="term" value="F:L-serine ammonia-lyase activity"/>
    <property type="evidence" value="ECO:0007669"/>
    <property type="project" value="TreeGrafter"/>
</dbReference>
<evidence type="ECO:0000313" key="9">
    <source>
        <dbReference type="EMBL" id="CAB4910669.1"/>
    </source>
</evidence>
<feature type="domain" description="Tryptophan synthase beta chain-like PALP" evidence="4">
    <location>
        <begin position="102"/>
        <end position="427"/>
    </location>
</feature>
<dbReference type="EMBL" id="CAFAAV010000102">
    <property type="protein sequence ID" value="CAB4821768.1"/>
    <property type="molecule type" value="Genomic_DNA"/>
</dbReference>
<dbReference type="SUPFAM" id="SSF53686">
    <property type="entry name" value="Tryptophan synthase beta subunit-like PLP-dependent enzymes"/>
    <property type="match status" value="1"/>
</dbReference>
<dbReference type="InterPro" id="IPR036052">
    <property type="entry name" value="TrpB-like_PALP_sf"/>
</dbReference>
<proteinExistence type="predicted"/>
<dbReference type="PANTHER" id="PTHR48078:SF6">
    <property type="entry name" value="L-THREONINE DEHYDRATASE CATABOLIC TDCB"/>
    <property type="match status" value="1"/>
</dbReference>
<dbReference type="GO" id="GO:0006567">
    <property type="term" value="P:L-threonine catabolic process"/>
    <property type="evidence" value="ECO:0007669"/>
    <property type="project" value="TreeGrafter"/>
</dbReference>
<dbReference type="GO" id="GO:0009097">
    <property type="term" value="P:isoleucine biosynthetic process"/>
    <property type="evidence" value="ECO:0007669"/>
    <property type="project" value="TreeGrafter"/>
</dbReference>
<dbReference type="EMBL" id="CAESGF010000002">
    <property type="protein sequence ID" value="CAB4362606.1"/>
    <property type="molecule type" value="Genomic_DNA"/>
</dbReference>
<dbReference type="EMBL" id="CAFBMT010000001">
    <property type="protein sequence ID" value="CAB4910669.1"/>
    <property type="molecule type" value="Genomic_DNA"/>
</dbReference>
<dbReference type="InterPro" id="IPR001926">
    <property type="entry name" value="TrpB-like_PALP"/>
</dbReference>
<reference evidence="5" key="1">
    <citation type="submission" date="2020-05" db="EMBL/GenBank/DDBJ databases">
        <authorList>
            <person name="Chiriac C."/>
            <person name="Salcher M."/>
            <person name="Ghai R."/>
            <person name="Kavagutti S V."/>
        </authorList>
    </citation>
    <scope>NUCLEOTIDE SEQUENCE</scope>
</reference>
<dbReference type="PANTHER" id="PTHR48078">
    <property type="entry name" value="THREONINE DEHYDRATASE, MITOCHONDRIAL-RELATED"/>
    <property type="match status" value="1"/>
</dbReference>
<evidence type="ECO:0000313" key="5">
    <source>
        <dbReference type="EMBL" id="CAB4362606.1"/>
    </source>
</evidence>
<evidence type="ECO:0000313" key="7">
    <source>
        <dbReference type="EMBL" id="CAB4821768.1"/>
    </source>
</evidence>
<dbReference type="AlphaFoldDB" id="A0A6J6A3N2"/>
<dbReference type="Pfam" id="PF00291">
    <property type="entry name" value="PALP"/>
    <property type="match status" value="1"/>
</dbReference>
<keyword evidence="3" id="KW-0456">Lyase</keyword>
<accession>A0A6J6A3N2</accession>
<comment type="cofactor">
    <cofactor evidence="1">
        <name>pyridoxal 5'-phosphate</name>
        <dbReference type="ChEBI" id="CHEBI:597326"/>
    </cofactor>
</comment>
<gene>
    <name evidence="6" type="ORF">UFOPK2656_00387</name>
    <name evidence="7" type="ORF">UFOPK3099_01427</name>
    <name evidence="8" type="ORF">UFOPK3267_03101</name>
    <name evidence="9" type="ORF">UFOPK3651_00155</name>
    <name evidence="10" type="ORF">UFOPK3931_01611</name>
    <name evidence="5" type="ORF">UFOPK4189_00384</name>
</gene>
<keyword evidence="2" id="KW-0663">Pyridoxal phosphate</keyword>
<dbReference type="InterPro" id="IPR050147">
    <property type="entry name" value="Ser/Thr_Dehydratase"/>
</dbReference>
<evidence type="ECO:0000256" key="3">
    <source>
        <dbReference type="ARBA" id="ARBA00023239"/>
    </source>
</evidence>
<evidence type="ECO:0000256" key="2">
    <source>
        <dbReference type="ARBA" id="ARBA00022898"/>
    </source>
</evidence>
<dbReference type="Gene3D" id="3.40.50.1100">
    <property type="match status" value="2"/>
</dbReference>
<organism evidence="5">
    <name type="scientific">freshwater metagenome</name>
    <dbReference type="NCBI Taxonomy" id="449393"/>
    <lineage>
        <taxon>unclassified sequences</taxon>
        <taxon>metagenomes</taxon>
        <taxon>ecological metagenomes</taxon>
    </lineage>
</organism>
<name>A0A6J6A3N2_9ZZZZ</name>
<dbReference type="EMBL" id="CAFBOL010000039">
    <property type="protein sequence ID" value="CAB4993234.1"/>
    <property type="molecule type" value="Genomic_DNA"/>
</dbReference>
<evidence type="ECO:0000259" key="4">
    <source>
        <dbReference type="Pfam" id="PF00291"/>
    </source>
</evidence>
<protein>
    <submittedName>
        <fullName evidence="5">Unannotated protein</fullName>
    </submittedName>
</protein>
<dbReference type="EMBL" id="CAFBIY010000283">
    <property type="protein sequence ID" value="CAB4853569.1"/>
    <property type="molecule type" value="Genomic_DNA"/>
</dbReference>
<evidence type="ECO:0000313" key="8">
    <source>
        <dbReference type="EMBL" id="CAB4853569.1"/>
    </source>
</evidence>
<evidence type="ECO:0000313" key="6">
    <source>
        <dbReference type="EMBL" id="CAB4706618.1"/>
    </source>
</evidence>
<evidence type="ECO:0000313" key="10">
    <source>
        <dbReference type="EMBL" id="CAB4993234.1"/>
    </source>
</evidence>